<feature type="chain" id="PRO_5032982920" description="Saposin A-type domain-containing protein" evidence="6">
    <location>
        <begin position="20"/>
        <end position="66"/>
    </location>
</feature>
<accession>A0A834HXM6</accession>
<dbReference type="EMBL" id="JAACXV010014060">
    <property type="protein sequence ID" value="KAF7270767.1"/>
    <property type="molecule type" value="Genomic_DNA"/>
</dbReference>
<dbReference type="InterPro" id="IPR008373">
    <property type="entry name" value="Saposin"/>
</dbReference>
<keyword evidence="4" id="KW-1015">Disulfide bond</keyword>
<sequence length="66" mass="7124">MKLAIVLVIVVAIFALTFADSSPPLVGANKCTWGPGYWCASKENAVECGTLKHCETEVWNKASKLL</sequence>
<dbReference type="GO" id="GO:0006665">
    <property type="term" value="P:sphingolipid metabolic process"/>
    <property type="evidence" value="ECO:0007669"/>
    <property type="project" value="InterPro"/>
</dbReference>
<dbReference type="GO" id="GO:0005576">
    <property type="term" value="C:extracellular region"/>
    <property type="evidence" value="ECO:0007669"/>
    <property type="project" value="UniProtKB-SubCell"/>
</dbReference>
<keyword evidence="5" id="KW-0325">Glycoprotein</keyword>
<dbReference type="GO" id="GO:0005764">
    <property type="term" value="C:lysosome"/>
    <property type="evidence" value="ECO:0007669"/>
    <property type="project" value="InterPro"/>
</dbReference>
<name>A0A834HXM6_RHYFE</name>
<dbReference type="Pfam" id="PF02199">
    <property type="entry name" value="SapA"/>
    <property type="match status" value="1"/>
</dbReference>
<evidence type="ECO:0000313" key="8">
    <source>
        <dbReference type="EMBL" id="KAF7270767.1"/>
    </source>
</evidence>
<dbReference type="OrthoDB" id="6754465at2759"/>
<feature type="domain" description="Saposin A-type" evidence="7">
    <location>
        <begin position="24"/>
        <end position="64"/>
    </location>
</feature>
<dbReference type="AlphaFoldDB" id="A0A834HXM6"/>
<evidence type="ECO:0000256" key="5">
    <source>
        <dbReference type="ARBA" id="ARBA00023180"/>
    </source>
</evidence>
<comment type="subcellular location">
    <subcellularLocation>
        <location evidence="1">Secreted</location>
    </subcellularLocation>
</comment>
<keyword evidence="3 6" id="KW-0732">Signal</keyword>
<keyword evidence="9" id="KW-1185">Reference proteome</keyword>
<proteinExistence type="predicted"/>
<evidence type="ECO:0000313" key="9">
    <source>
        <dbReference type="Proteomes" id="UP000625711"/>
    </source>
</evidence>
<evidence type="ECO:0000256" key="6">
    <source>
        <dbReference type="SAM" id="SignalP"/>
    </source>
</evidence>
<evidence type="ECO:0000256" key="1">
    <source>
        <dbReference type="ARBA" id="ARBA00004613"/>
    </source>
</evidence>
<protein>
    <recommendedName>
        <fullName evidence="7">Saposin A-type domain-containing protein</fullName>
    </recommendedName>
</protein>
<dbReference type="GO" id="GO:0016020">
    <property type="term" value="C:membrane"/>
    <property type="evidence" value="ECO:0007669"/>
    <property type="project" value="GOC"/>
</dbReference>
<dbReference type="SMART" id="SM00162">
    <property type="entry name" value="SAPA"/>
    <property type="match status" value="1"/>
</dbReference>
<comment type="caution">
    <text evidence="8">The sequence shown here is derived from an EMBL/GenBank/DDBJ whole genome shotgun (WGS) entry which is preliminary data.</text>
</comment>
<feature type="signal peptide" evidence="6">
    <location>
        <begin position="1"/>
        <end position="19"/>
    </location>
</feature>
<dbReference type="InterPro" id="IPR003119">
    <property type="entry name" value="SAP_A"/>
</dbReference>
<evidence type="ECO:0000256" key="2">
    <source>
        <dbReference type="ARBA" id="ARBA00022525"/>
    </source>
</evidence>
<evidence type="ECO:0000256" key="4">
    <source>
        <dbReference type="ARBA" id="ARBA00023157"/>
    </source>
</evidence>
<dbReference type="PRINTS" id="PR01797">
    <property type="entry name" value="SAPOSIN"/>
</dbReference>
<gene>
    <name evidence="8" type="ORF">GWI33_016273</name>
</gene>
<keyword evidence="2" id="KW-0964">Secreted</keyword>
<reference evidence="8" key="1">
    <citation type="submission" date="2020-08" db="EMBL/GenBank/DDBJ databases">
        <title>Genome sequencing and assembly of the red palm weevil Rhynchophorus ferrugineus.</title>
        <authorList>
            <person name="Dias G.B."/>
            <person name="Bergman C.M."/>
            <person name="Manee M."/>
        </authorList>
    </citation>
    <scope>NUCLEOTIDE SEQUENCE</scope>
    <source>
        <strain evidence="8">AA-2017</strain>
        <tissue evidence="8">Whole larva</tissue>
    </source>
</reference>
<dbReference type="PROSITE" id="PS51110">
    <property type="entry name" value="SAP_A"/>
    <property type="match status" value="1"/>
</dbReference>
<evidence type="ECO:0000259" key="7">
    <source>
        <dbReference type="PROSITE" id="PS51110"/>
    </source>
</evidence>
<organism evidence="8 9">
    <name type="scientific">Rhynchophorus ferrugineus</name>
    <name type="common">Red palm weevil</name>
    <name type="synonym">Curculio ferrugineus</name>
    <dbReference type="NCBI Taxonomy" id="354439"/>
    <lineage>
        <taxon>Eukaryota</taxon>
        <taxon>Metazoa</taxon>
        <taxon>Ecdysozoa</taxon>
        <taxon>Arthropoda</taxon>
        <taxon>Hexapoda</taxon>
        <taxon>Insecta</taxon>
        <taxon>Pterygota</taxon>
        <taxon>Neoptera</taxon>
        <taxon>Endopterygota</taxon>
        <taxon>Coleoptera</taxon>
        <taxon>Polyphaga</taxon>
        <taxon>Cucujiformia</taxon>
        <taxon>Curculionidae</taxon>
        <taxon>Dryophthorinae</taxon>
        <taxon>Rhynchophorus</taxon>
    </lineage>
</organism>
<dbReference type="Proteomes" id="UP000625711">
    <property type="component" value="Unassembled WGS sequence"/>
</dbReference>
<evidence type="ECO:0000256" key="3">
    <source>
        <dbReference type="ARBA" id="ARBA00022729"/>
    </source>
</evidence>